<organism evidence="1 2">
    <name type="scientific">Lactuca virosa</name>
    <dbReference type="NCBI Taxonomy" id="75947"/>
    <lineage>
        <taxon>Eukaryota</taxon>
        <taxon>Viridiplantae</taxon>
        <taxon>Streptophyta</taxon>
        <taxon>Embryophyta</taxon>
        <taxon>Tracheophyta</taxon>
        <taxon>Spermatophyta</taxon>
        <taxon>Magnoliopsida</taxon>
        <taxon>eudicotyledons</taxon>
        <taxon>Gunneridae</taxon>
        <taxon>Pentapetalae</taxon>
        <taxon>asterids</taxon>
        <taxon>campanulids</taxon>
        <taxon>Asterales</taxon>
        <taxon>Asteraceae</taxon>
        <taxon>Cichorioideae</taxon>
        <taxon>Cichorieae</taxon>
        <taxon>Lactucinae</taxon>
        <taxon>Lactuca</taxon>
    </lineage>
</organism>
<gene>
    <name evidence="1" type="ORF">LVIROSA_LOCUS6488</name>
</gene>
<keyword evidence="2" id="KW-1185">Reference proteome</keyword>
<proteinExistence type="predicted"/>
<reference evidence="1 2" key="1">
    <citation type="submission" date="2022-01" db="EMBL/GenBank/DDBJ databases">
        <authorList>
            <person name="Xiong W."/>
            <person name="Schranz E."/>
        </authorList>
    </citation>
    <scope>NUCLEOTIDE SEQUENCE [LARGE SCALE GENOMIC DNA]</scope>
</reference>
<dbReference type="Proteomes" id="UP001157418">
    <property type="component" value="Unassembled WGS sequence"/>
</dbReference>
<evidence type="ECO:0000313" key="2">
    <source>
        <dbReference type="Proteomes" id="UP001157418"/>
    </source>
</evidence>
<evidence type="ECO:0000313" key="1">
    <source>
        <dbReference type="EMBL" id="CAH1418919.1"/>
    </source>
</evidence>
<dbReference type="EMBL" id="CAKMRJ010000158">
    <property type="protein sequence ID" value="CAH1418919.1"/>
    <property type="molecule type" value="Genomic_DNA"/>
</dbReference>
<accession>A0AAU9LYY9</accession>
<dbReference type="AlphaFoldDB" id="A0AAU9LYY9"/>
<name>A0AAU9LYY9_9ASTR</name>
<protein>
    <submittedName>
        <fullName evidence="1">Uncharacterized protein</fullName>
    </submittedName>
</protein>
<comment type="caution">
    <text evidence="1">The sequence shown here is derived from an EMBL/GenBank/DDBJ whole genome shotgun (WGS) entry which is preliminary data.</text>
</comment>
<sequence length="207" mass="23638">MVAIHEGQVKKYVENGHAEVRDEAATTISTFSKKLVEGKEIHKRKYDLLLTTISKLQTDHLNIFETNLNSIVDLMARDLNAHGEENIKLRASIDKLLLYAQTVIENIILKLGDKEIPDTPIFNSSFTHVKELLMFYYSQMAMPDFKLAKELKKTVVKPSTQMYGVEQFDDGEMLLSPKGIVFLGKLQNNVQKKNMLCTNLKEMFLSL</sequence>